<dbReference type="EMBL" id="CP042914">
    <property type="protein sequence ID" value="QEG42264.1"/>
    <property type="molecule type" value="Genomic_DNA"/>
</dbReference>
<keyword evidence="4 8" id="KW-0808">Transferase</keyword>
<dbReference type="Pfam" id="PF00266">
    <property type="entry name" value="Aminotran_5"/>
    <property type="match status" value="1"/>
</dbReference>
<name>A0A5B9QTB8_9BACT</name>
<comment type="cofactor">
    <cofactor evidence="1">
        <name>pyridoxal 5'-phosphate</name>
        <dbReference type="ChEBI" id="CHEBI:597326"/>
    </cofactor>
</comment>
<keyword evidence="9" id="KW-1185">Reference proteome</keyword>
<evidence type="ECO:0000313" key="8">
    <source>
        <dbReference type="EMBL" id="QEG42264.1"/>
    </source>
</evidence>
<dbReference type="InterPro" id="IPR010970">
    <property type="entry name" value="Cys_dSase_SufS"/>
</dbReference>
<feature type="domain" description="Aminotransferase class V" evidence="7">
    <location>
        <begin position="36"/>
        <end position="410"/>
    </location>
</feature>
<dbReference type="Gene3D" id="3.40.640.10">
    <property type="entry name" value="Type I PLP-dependent aspartate aminotransferase-like (Major domain)"/>
    <property type="match status" value="1"/>
</dbReference>
<dbReference type="PANTHER" id="PTHR43586">
    <property type="entry name" value="CYSTEINE DESULFURASE"/>
    <property type="match status" value="1"/>
</dbReference>
<dbReference type="GO" id="GO:0030170">
    <property type="term" value="F:pyridoxal phosphate binding"/>
    <property type="evidence" value="ECO:0007669"/>
    <property type="project" value="InterPro"/>
</dbReference>
<evidence type="ECO:0000313" key="9">
    <source>
        <dbReference type="Proteomes" id="UP000325286"/>
    </source>
</evidence>
<dbReference type="AlphaFoldDB" id="A0A5B9QTB8"/>
<dbReference type="PANTHER" id="PTHR43586:SF8">
    <property type="entry name" value="CYSTEINE DESULFURASE 1, CHLOROPLASTIC"/>
    <property type="match status" value="1"/>
</dbReference>
<dbReference type="Proteomes" id="UP000325286">
    <property type="component" value="Chromosome"/>
</dbReference>
<protein>
    <recommendedName>
        <fullName evidence="3">cysteine desulfurase</fullName>
        <ecNumber evidence="3">2.8.1.7</ecNumber>
    </recommendedName>
</protein>
<dbReference type="CDD" id="cd06453">
    <property type="entry name" value="SufS_like"/>
    <property type="match status" value="1"/>
</dbReference>
<evidence type="ECO:0000256" key="4">
    <source>
        <dbReference type="ARBA" id="ARBA00022679"/>
    </source>
</evidence>
<reference evidence="8 9" key="1">
    <citation type="submission" date="2019-08" db="EMBL/GenBank/DDBJ databases">
        <title>Deep-cultivation of Planctomycetes and their phenomic and genomic characterization uncovers novel biology.</title>
        <authorList>
            <person name="Wiegand S."/>
            <person name="Jogler M."/>
            <person name="Boedeker C."/>
            <person name="Pinto D."/>
            <person name="Vollmers J."/>
            <person name="Rivas-Marin E."/>
            <person name="Kohn T."/>
            <person name="Peeters S.H."/>
            <person name="Heuer A."/>
            <person name="Rast P."/>
            <person name="Oberbeckmann S."/>
            <person name="Bunk B."/>
            <person name="Jeske O."/>
            <person name="Meyerdierks A."/>
            <person name="Storesund J.E."/>
            <person name="Kallscheuer N."/>
            <person name="Luecker S."/>
            <person name="Lage O.M."/>
            <person name="Pohl T."/>
            <person name="Merkel B.J."/>
            <person name="Hornburger P."/>
            <person name="Mueller R.-W."/>
            <person name="Bruemmer F."/>
            <person name="Labrenz M."/>
            <person name="Spormann A.M."/>
            <person name="Op den Camp H."/>
            <person name="Overmann J."/>
            <person name="Amann R."/>
            <person name="Jetten M.S.M."/>
            <person name="Mascher T."/>
            <person name="Medema M.H."/>
            <person name="Devos D.P."/>
            <person name="Kaster A.-K."/>
            <person name="Ovreas L."/>
            <person name="Rohde M."/>
            <person name="Galperin M.Y."/>
            <person name="Jogler C."/>
        </authorList>
    </citation>
    <scope>NUCLEOTIDE SEQUENCE [LARGE SCALE GENOMIC DNA]</scope>
    <source>
        <strain evidence="8 9">UC8</strain>
    </source>
</reference>
<comment type="similarity">
    <text evidence="2">Belongs to the class-V pyridoxal-phosphate-dependent aminotransferase family. Csd subfamily.</text>
</comment>
<keyword evidence="5" id="KW-0663">Pyridoxal phosphate</keyword>
<accession>A0A5B9QTB8</accession>
<dbReference type="InterPro" id="IPR015421">
    <property type="entry name" value="PyrdxlP-dep_Trfase_major"/>
</dbReference>
<dbReference type="EC" id="2.8.1.7" evidence="3"/>
<proteinExistence type="inferred from homology"/>
<evidence type="ECO:0000256" key="5">
    <source>
        <dbReference type="ARBA" id="ARBA00022898"/>
    </source>
</evidence>
<evidence type="ECO:0000256" key="1">
    <source>
        <dbReference type="ARBA" id="ARBA00001933"/>
    </source>
</evidence>
<dbReference type="KEGG" id="rul:UC8_42980"/>
<dbReference type="InterPro" id="IPR015422">
    <property type="entry name" value="PyrdxlP-dep_Trfase_small"/>
</dbReference>
<dbReference type="GO" id="GO:0031071">
    <property type="term" value="F:cysteine desulfurase activity"/>
    <property type="evidence" value="ECO:0007669"/>
    <property type="project" value="UniProtKB-EC"/>
</dbReference>
<dbReference type="GO" id="GO:0006534">
    <property type="term" value="P:cysteine metabolic process"/>
    <property type="evidence" value="ECO:0007669"/>
    <property type="project" value="InterPro"/>
</dbReference>
<evidence type="ECO:0000259" key="7">
    <source>
        <dbReference type="Pfam" id="PF00266"/>
    </source>
</evidence>
<evidence type="ECO:0000256" key="6">
    <source>
        <dbReference type="ARBA" id="ARBA00050776"/>
    </source>
</evidence>
<dbReference type="Gene3D" id="3.90.1150.10">
    <property type="entry name" value="Aspartate Aminotransferase, domain 1"/>
    <property type="match status" value="1"/>
</dbReference>
<evidence type="ECO:0000256" key="3">
    <source>
        <dbReference type="ARBA" id="ARBA00012239"/>
    </source>
</evidence>
<gene>
    <name evidence="8" type="primary">csd_2</name>
    <name evidence="8" type="ORF">UC8_42980</name>
</gene>
<dbReference type="NCBIfam" id="TIGR01979">
    <property type="entry name" value="sufS"/>
    <property type="match status" value="1"/>
</dbReference>
<dbReference type="InterPro" id="IPR000192">
    <property type="entry name" value="Aminotrans_V_dom"/>
</dbReference>
<organism evidence="8 9">
    <name type="scientific">Roseimaritima ulvae</name>
    <dbReference type="NCBI Taxonomy" id="980254"/>
    <lineage>
        <taxon>Bacteria</taxon>
        <taxon>Pseudomonadati</taxon>
        <taxon>Planctomycetota</taxon>
        <taxon>Planctomycetia</taxon>
        <taxon>Pirellulales</taxon>
        <taxon>Pirellulaceae</taxon>
        <taxon>Roseimaritima</taxon>
    </lineage>
</organism>
<evidence type="ECO:0000256" key="2">
    <source>
        <dbReference type="ARBA" id="ARBA00010447"/>
    </source>
</evidence>
<sequence length="432" mass="46946">MSPQTISNPSPTFDPHTLRGDFPVLERTAASGVPLVYLDNGASTQRPQAVIDAMSDCYQTYYANVHRGIHTLSEASTDRYEQARRSVTAFLNAASSREVLFAAGTTAAINTVARTWGDQNVSAGDIVLLTMMEHHANIVPWHQLAERTGCRVVFAPLNDNGQVDQEQLDALWQQHGARIKMFAFTAVSNVLGTVNPVERWVRQAKQYGAATLVDAAQAAPHMPIDVQAWDADFLVFSGHKLCGPTGIGVLYGRESLLESMPPFLGGGAMINSVTTEGFTSAALPEKFEAGTPPIVEAIGLAAAIDYITDVGLQRIHQHELHLTQLAHQALAEVKGLRIIGPADPQDKSGIVSFAIEGVHAHDIAQWMDTRGVAVRAGHHCAMPLHKDLGLAASTRASFYLYNTTEEVERFVEAVSEVQAKFAPKGRRRRPRT</sequence>
<dbReference type="InterPro" id="IPR015424">
    <property type="entry name" value="PyrdxlP-dep_Trfase"/>
</dbReference>
<comment type="catalytic activity">
    <reaction evidence="6">
        <text>(sulfur carrier)-H + L-cysteine = (sulfur carrier)-SH + L-alanine</text>
        <dbReference type="Rhea" id="RHEA:43892"/>
        <dbReference type="Rhea" id="RHEA-COMP:14737"/>
        <dbReference type="Rhea" id="RHEA-COMP:14739"/>
        <dbReference type="ChEBI" id="CHEBI:29917"/>
        <dbReference type="ChEBI" id="CHEBI:35235"/>
        <dbReference type="ChEBI" id="CHEBI:57972"/>
        <dbReference type="ChEBI" id="CHEBI:64428"/>
        <dbReference type="EC" id="2.8.1.7"/>
    </reaction>
</comment>
<dbReference type="OrthoDB" id="9804366at2"/>
<dbReference type="SUPFAM" id="SSF53383">
    <property type="entry name" value="PLP-dependent transferases"/>
    <property type="match status" value="1"/>
</dbReference>
<dbReference type="RefSeq" id="WP_068131503.1">
    <property type="nucleotide sequence ID" value="NZ_CP042914.1"/>
</dbReference>